<gene>
    <name evidence="11 13" type="primary">psd</name>
    <name evidence="13" type="ORF">MAGMO_0329</name>
</gene>
<keyword evidence="10 11" id="KW-0670">Pyruvate</keyword>
<keyword evidence="9 11" id="KW-1208">Phospholipid metabolism</keyword>
<proteinExistence type="inferred from homology"/>
<evidence type="ECO:0000256" key="8">
    <source>
        <dbReference type="ARBA" id="ARBA00023239"/>
    </source>
</evidence>
<dbReference type="PANTHER" id="PTHR35809:SF1">
    <property type="entry name" value="ARCHAETIDYLSERINE DECARBOXYLASE PROENZYME-RELATED"/>
    <property type="match status" value="1"/>
</dbReference>
<comment type="cofactor">
    <cofactor evidence="11">
        <name>pyruvate</name>
        <dbReference type="ChEBI" id="CHEBI:15361"/>
    </cofactor>
    <text evidence="11">Binds 1 pyruvoyl group covalently per subunit.</text>
</comment>
<evidence type="ECO:0000256" key="10">
    <source>
        <dbReference type="ARBA" id="ARBA00023317"/>
    </source>
</evidence>
<dbReference type="InterPro" id="IPR003817">
    <property type="entry name" value="PS_Dcarbxylase"/>
</dbReference>
<comment type="catalytic activity">
    <reaction evidence="11">
        <text>a 1,2-diacyl-sn-glycero-3-phospho-L-serine + H(+) = a 1,2-diacyl-sn-glycero-3-phosphoethanolamine + CO2</text>
        <dbReference type="Rhea" id="RHEA:20828"/>
        <dbReference type="ChEBI" id="CHEBI:15378"/>
        <dbReference type="ChEBI" id="CHEBI:16526"/>
        <dbReference type="ChEBI" id="CHEBI:57262"/>
        <dbReference type="ChEBI" id="CHEBI:64612"/>
        <dbReference type="EC" id="4.1.1.65"/>
    </reaction>
</comment>
<comment type="function">
    <text evidence="11">Catalyzes the formation of phosphatidylethanolamine (PtdEtn) from phosphatidylserine (PtdSer).</text>
</comment>
<keyword evidence="12" id="KW-0812">Transmembrane</keyword>
<keyword evidence="1 11" id="KW-1003">Cell membrane</keyword>
<reference evidence="13" key="1">
    <citation type="submission" date="2015-04" db="EMBL/GenBank/DDBJ databases">
        <authorList>
            <person name="Syromyatnikov M.Y."/>
            <person name="Popov V.N."/>
        </authorList>
    </citation>
    <scope>NUCLEOTIDE SEQUENCE</scope>
    <source>
        <strain evidence="13">MO-1</strain>
    </source>
</reference>
<dbReference type="EMBL" id="LO017727">
    <property type="protein sequence ID" value="CRH04542.1"/>
    <property type="molecule type" value="Genomic_DNA"/>
</dbReference>
<dbReference type="HAMAP" id="MF_00664">
    <property type="entry name" value="PS_decarb_PSD_A"/>
    <property type="match status" value="1"/>
</dbReference>
<comment type="subunit">
    <text evidence="11">Heterodimer of a large membrane-associated beta subunit and a small pyruvoyl-containing alpha subunit.</text>
</comment>
<keyword evidence="6 11" id="KW-0865">Zymogen</keyword>
<dbReference type="GO" id="GO:0004609">
    <property type="term" value="F:phosphatidylserine decarboxylase activity"/>
    <property type="evidence" value="ECO:0007669"/>
    <property type="project" value="UniProtKB-UniRule"/>
</dbReference>
<evidence type="ECO:0000256" key="3">
    <source>
        <dbReference type="ARBA" id="ARBA00022793"/>
    </source>
</evidence>
<evidence type="ECO:0000256" key="9">
    <source>
        <dbReference type="ARBA" id="ARBA00023264"/>
    </source>
</evidence>
<comment type="similarity">
    <text evidence="11">Belongs to the phosphatidylserine decarboxylase family. PSD-A subfamily.</text>
</comment>
<accession>A0A1S7LCL8</accession>
<feature type="site" description="Cleavage (non-hydrolytic); by autocatalysis" evidence="11">
    <location>
        <begin position="180"/>
        <end position="181"/>
    </location>
</feature>
<feature type="transmembrane region" description="Helical" evidence="12">
    <location>
        <begin position="9"/>
        <end position="26"/>
    </location>
</feature>
<keyword evidence="8 11" id="KW-0456">Lyase</keyword>
<keyword evidence="2 11" id="KW-0444">Lipid biosynthesis</keyword>
<sequence length="213" mass="23203">MQSPVAKEGIPFIAIFILVALLGSWLFPHPLVMAPLWVLALWCIWFFRDPDRESDAAAHAVIAPADGVIVAIREVEQAPLSGEPARLVSIFMNVFNVHVNRAPVAGKVTKLAYHPGKFVNAALDKASTENERMELLMETPNGTKLPFVQVAGLVARRIVCRVGEGAELERGERFGLIRFGSRVDVYLPLDAKVEVNLGEKTVAGSSAIAHLES</sequence>
<feature type="chain" id="PRO_5023421205" description="Phosphatidylserine decarboxylase alpha chain" evidence="11">
    <location>
        <begin position="181"/>
        <end position="213"/>
    </location>
</feature>
<feature type="chain" id="PRO_5023421206" description="Phosphatidylserine decarboxylase beta chain" evidence="11">
    <location>
        <begin position="1"/>
        <end position="180"/>
    </location>
</feature>
<dbReference type="GO" id="GO:0005886">
    <property type="term" value="C:plasma membrane"/>
    <property type="evidence" value="ECO:0007669"/>
    <property type="project" value="UniProtKB-SubCell"/>
</dbReference>
<feature type="active site" description="Schiff-base intermediate with substrate; via pyruvic acid" evidence="11">
    <location>
        <position position="181"/>
    </location>
</feature>
<dbReference type="EC" id="4.1.1.65" evidence="11"/>
<dbReference type="InterPro" id="IPR033175">
    <property type="entry name" value="PSD-A"/>
</dbReference>
<evidence type="ECO:0000256" key="5">
    <source>
        <dbReference type="ARBA" id="ARBA00023136"/>
    </source>
</evidence>
<dbReference type="PANTHER" id="PTHR35809">
    <property type="entry name" value="ARCHAETIDYLSERINE DECARBOXYLASE PROENZYME-RELATED"/>
    <property type="match status" value="1"/>
</dbReference>
<comment type="pathway">
    <text evidence="11">Phospholipid metabolism; phosphatidylethanolamine biosynthesis; phosphatidylethanolamine from CDP-diacylglycerol: step 2/2.</text>
</comment>
<keyword evidence="5 11" id="KW-0472">Membrane</keyword>
<evidence type="ECO:0000256" key="2">
    <source>
        <dbReference type="ARBA" id="ARBA00022516"/>
    </source>
</evidence>
<evidence type="ECO:0000313" key="13">
    <source>
        <dbReference type="EMBL" id="CRH04542.1"/>
    </source>
</evidence>
<dbReference type="NCBIfam" id="NF003685">
    <property type="entry name" value="PRK05305.2-5"/>
    <property type="match status" value="1"/>
</dbReference>
<dbReference type="NCBIfam" id="NF003678">
    <property type="entry name" value="PRK05305.1-2"/>
    <property type="match status" value="1"/>
</dbReference>
<evidence type="ECO:0000256" key="4">
    <source>
        <dbReference type="ARBA" id="ARBA00023098"/>
    </source>
</evidence>
<organism evidence="13">
    <name type="scientific">Magnetococcus massalia (strain MO-1)</name>
    <dbReference type="NCBI Taxonomy" id="451514"/>
    <lineage>
        <taxon>Bacteria</taxon>
        <taxon>Pseudomonadati</taxon>
        <taxon>Pseudomonadota</taxon>
        <taxon>Magnetococcia</taxon>
        <taxon>Magnetococcales</taxon>
        <taxon>Magnetococcaceae</taxon>
        <taxon>Magnetococcus</taxon>
    </lineage>
</organism>
<evidence type="ECO:0000256" key="12">
    <source>
        <dbReference type="SAM" id="Phobius"/>
    </source>
</evidence>
<dbReference type="AlphaFoldDB" id="A0A1S7LCL8"/>
<evidence type="ECO:0000256" key="7">
    <source>
        <dbReference type="ARBA" id="ARBA00023209"/>
    </source>
</evidence>
<evidence type="ECO:0000256" key="11">
    <source>
        <dbReference type="HAMAP-Rule" id="MF_00664"/>
    </source>
</evidence>
<keyword evidence="4 11" id="KW-0443">Lipid metabolism</keyword>
<evidence type="ECO:0000256" key="6">
    <source>
        <dbReference type="ARBA" id="ARBA00023145"/>
    </source>
</evidence>
<name>A0A1S7LCL8_MAGMO</name>
<keyword evidence="3 11" id="KW-0210">Decarboxylase</keyword>
<evidence type="ECO:0000256" key="1">
    <source>
        <dbReference type="ARBA" id="ARBA00022475"/>
    </source>
</evidence>
<keyword evidence="12" id="KW-1133">Transmembrane helix</keyword>
<comment type="subcellular location">
    <subcellularLocation>
        <location evidence="11">Cell membrane</location>
        <topology evidence="11">Peripheral membrane protein</topology>
    </subcellularLocation>
</comment>
<keyword evidence="7 11" id="KW-0594">Phospholipid biosynthesis</keyword>
<comment type="PTM">
    <text evidence="11">Is synthesized initially as an inactive proenzyme. Formation of the active enzyme involves a self-maturation process in which the active site pyruvoyl group is generated from an internal serine residue via an autocatalytic post-translational modification. Two non-identical subunits are generated from the proenzyme in this reaction, and the pyruvate is formed at the N-terminus of the alpha chain, which is derived from the carboxyl end of the proenzyme. The post-translation cleavage follows an unusual pathway, termed non-hydrolytic serinolysis, in which the side chain hydroxyl group of the serine supplies its oxygen atom to form the C-terminus of the beta chain, while the remainder of the serine residue undergoes an oxidative deamination to produce ammonia and the pyruvoyl prosthetic group on the alpha chain.</text>
</comment>
<dbReference type="UniPathway" id="UPA00558">
    <property type="reaction ID" value="UER00616"/>
</dbReference>
<feature type="modified residue" description="Pyruvic acid (Ser); by autocatalysis" evidence="11">
    <location>
        <position position="181"/>
    </location>
</feature>
<protein>
    <recommendedName>
        <fullName evidence="11">Phosphatidylserine decarboxylase proenzyme</fullName>
        <ecNumber evidence="11">4.1.1.65</ecNumber>
    </recommendedName>
    <component>
        <recommendedName>
            <fullName evidence="11">Phosphatidylserine decarboxylase alpha chain</fullName>
        </recommendedName>
    </component>
    <component>
        <recommendedName>
            <fullName evidence="11">Phosphatidylserine decarboxylase beta chain</fullName>
        </recommendedName>
    </component>
</protein>
<dbReference type="GO" id="GO:0006646">
    <property type="term" value="P:phosphatidylethanolamine biosynthetic process"/>
    <property type="evidence" value="ECO:0007669"/>
    <property type="project" value="UniProtKB-UniRule"/>
</dbReference>
<dbReference type="Pfam" id="PF02666">
    <property type="entry name" value="PS_Dcarbxylase"/>
    <property type="match status" value="1"/>
</dbReference>